<protein>
    <submittedName>
        <fullName evidence="3">Transcriptional regulator</fullName>
    </submittedName>
</protein>
<dbReference type="EMBL" id="QFFG01000003">
    <property type="protein sequence ID" value="PWG05452.1"/>
    <property type="molecule type" value="Genomic_DNA"/>
</dbReference>
<comment type="caution">
    <text evidence="3">The sequence shown here is derived from an EMBL/GenBank/DDBJ whole genome shotgun (WGS) entry which is preliminary data.</text>
</comment>
<feature type="transmembrane region" description="Helical" evidence="1">
    <location>
        <begin position="7"/>
        <end position="30"/>
    </location>
</feature>
<evidence type="ECO:0000313" key="4">
    <source>
        <dbReference type="Proteomes" id="UP000245670"/>
    </source>
</evidence>
<evidence type="ECO:0000313" key="3">
    <source>
        <dbReference type="EMBL" id="PWG05452.1"/>
    </source>
</evidence>
<gene>
    <name evidence="3" type="ORF">DIS07_09495</name>
</gene>
<keyword evidence="4" id="KW-1185">Reference proteome</keyword>
<evidence type="ECO:0000256" key="1">
    <source>
        <dbReference type="SAM" id="Phobius"/>
    </source>
</evidence>
<dbReference type="Pfam" id="PF04397">
    <property type="entry name" value="LytTR"/>
    <property type="match status" value="1"/>
</dbReference>
<dbReference type="RefSeq" id="WP_109404994.1">
    <property type="nucleotide sequence ID" value="NZ_QFFG01000003.1"/>
</dbReference>
<organism evidence="3 4">
    <name type="scientific">Polaribacter aquimarinus</name>
    <dbReference type="NCBI Taxonomy" id="2100726"/>
    <lineage>
        <taxon>Bacteria</taxon>
        <taxon>Pseudomonadati</taxon>
        <taxon>Bacteroidota</taxon>
        <taxon>Flavobacteriia</taxon>
        <taxon>Flavobacteriales</taxon>
        <taxon>Flavobacteriaceae</taxon>
    </lineage>
</organism>
<dbReference type="PROSITE" id="PS50930">
    <property type="entry name" value="HTH_LYTTR"/>
    <property type="match status" value="1"/>
</dbReference>
<reference evidence="3 4" key="1">
    <citation type="submission" date="2018-05" db="EMBL/GenBank/DDBJ databases">
        <title>Polaribacter aquimarinus sp. nov., isolated from sediment in a sediment of sea.</title>
        <authorList>
            <person name="Lu D."/>
        </authorList>
    </citation>
    <scope>NUCLEOTIDE SEQUENCE [LARGE SCALE GENOMIC DNA]</scope>
    <source>
        <strain evidence="3 4">ZY113</strain>
    </source>
</reference>
<dbReference type="GO" id="GO:0003677">
    <property type="term" value="F:DNA binding"/>
    <property type="evidence" value="ECO:0007669"/>
    <property type="project" value="InterPro"/>
</dbReference>
<keyword evidence="1" id="KW-0472">Membrane</keyword>
<feature type="transmembrane region" description="Helical" evidence="1">
    <location>
        <begin position="179"/>
        <end position="202"/>
    </location>
</feature>
<dbReference type="SMART" id="SM00850">
    <property type="entry name" value="LytTR"/>
    <property type="match status" value="1"/>
</dbReference>
<dbReference type="Proteomes" id="UP000245670">
    <property type="component" value="Unassembled WGS sequence"/>
</dbReference>
<dbReference type="OrthoDB" id="735914at2"/>
<dbReference type="Gene3D" id="3.30.450.20">
    <property type="entry name" value="PAS domain"/>
    <property type="match status" value="1"/>
</dbReference>
<feature type="domain" description="HTH LytTR-type" evidence="2">
    <location>
        <begin position="259"/>
        <end position="365"/>
    </location>
</feature>
<name>A0A2U2JAU4_9FLAO</name>
<evidence type="ECO:0000259" key="2">
    <source>
        <dbReference type="PROSITE" id="PS50930"/>
    </source>
</evidence>
<accession>A0A2U2JAU4</accession>
<keyword evidence="1" id="KW-0812">Transmembrane</keyword>
<dbReference type="AlphaFoldDB" id="A0A2U2JAU4"/>
<dbReference type="InterPro" id="IPR007492">
    <property type="entry name" value="LytTR_DNA-bd_dom"/>
</dbReference>
<sequence>MKKDKLYFLTFLSIAIIFLFIAAIASQYFIKASANQLIETQVESSKREANEISKLMDFQFSKGVSKEEVIDNIQKVISNSNSDTWFLSVFDWSGKEVSHPDKTLVGQKVNSNPTLLASLKEKNSSEDLYDVLVNNKSGSEQKSSEVIHIAPLKTTDLIVAAHVNIKSIAAQMNTLKTNFYLIFLIMGVLVIVLSFFAVRVIGSAYEKQLELKNSTLASEVINLSKLNTDLVSYKEKVVEVAEENPSEEGTIEREKQRILTYVRNELVPIPIKDIAYIYTENTITYVVCFDGKRSTSNASLDDMYTNLNPTLFFRANRQFIISITAIDKIIKYGNSQLKILLQSKTSEEIIISKNKAAEFKQWLNM</sequence>
<proteinExistence type="predicted"/>
<dbReference type="Gene3D" id="2.40.50.1020">
    <property type="entry name" value="LytTr DNA-binding domain"/>
    <property type="match status" value="1"/>
</dbReference>
<keyword evidence="1" id="KW-1133">Transmembrane helix</keyword>